<proteinExistence type="predicted"/>
<feature type="domain" description="Transposase IS30-like HTH" evidence="1">
    <location>
        <begin position="7"/>
        <end position="43"/>
    </location>
</feature>
<comment type="caution">
    <text evidence="2">The sequence shown here is derived from an EMBL/GenBank/DDBJ whole genome shotgun (WGS) entry which is preliminary data.</text>
</comment>
<dbReference type="EMBL" id="PGVD01000053">
    <property type="protein sequence ID" value="PLR93373.1"/>
    <property type="molecule type" value="Genomic_DNA"/>
</dbReference>
<protein>
    <recommendedName>
        <fullName evidence="1">Transposase IS30-like HTH domain-containing protein</fullName>
    </recommendedName>
</protein>
<gene>
    <name evidence="2" type="ORF">CVD25_17390</name>
</gene>
<accession>A0ABX4T3M2</accession>
<sequence length="113" mass="12996">MLLIRDTERGEMSAYLKTGLSLRAIAEKTGRSASTISREVKRGSVTQLDTNRREVVKYFPDTGARVYQENRLHCGAPSVIMKSWDFLRFKQRITAVPIVLICYCETWQIKVLK</sequence>
<evidence type="ECO:0000259" key="1">
    <source>
        <dbReference type="Pfam" id="PF13936"/>
    </source>
</evidence>
<dbReference type="Pfam" id="PF13936">
    <property type="entry name" value="HTH_38"/>
    <property type="match status" value="1"/>
</dbReference>
<keyword evidence="3" id="KW-1185">Reference proteome</keyword>
<dbReference type="InterPro" id="IPR025246">
    <property type="entry name" value="IS30-like_HTH"/>
</dbReference>
<evidence type="ECO:0000313" key="2">
    <source>
        <dbReference type="EMBL" id="PLR93373.1"/>
    </source>
</evidence>
<reference evidence="2 3" key="1">
    <citation type="submission" date="2017-12" db="EMBL/GenBank/DDBJ databases">
        <title>Comparative Functional Genomics of Dry Heat Resistant strains isolated from the Viking Spacecraft.</title>
        <authorList>
            <person name="Seuylemezian A."/>
            <person name="Cooper K."/>
            <person name="Vaishampayan P."/>
        </authorList>
    </citation>
    <scope>NUCLEOTIDE SEQUENCE [LARGE SCALE GENOMIC DNA]</scope>
    <source>
        <strain evidence="2 3">ATCC 29669</strain>
    </source>
</reference>
<organism evidence="2 3">
    <name type="scientific">Bacillus canaveralius</name>
    <dbReference type="NCBI Taxonomy" id="1403243"/>
    <lineage>
        <taxon>Bacteria</taxon>
        <taxon>Bacillati</taxon>
        <taxon>Bacillota</taxon>
        <taxon>Bacilli</taxon>
        <taxon>Bacillales</taxon>
        <taxon>Bacillaceae</taxon>
        <taxon>Bacillus</taxon>
    </lineage>
</organism>
<dbReference type="Proteomes" id="UP000235114">
    <property type="component" value="Unassembled WGS sequence"/>
</dbReference>
<name>A0ABX4T3M2_9BACI</name>
<evidence type="ECO:0000313" key="3">
    <source>
        <dbReference type="Proteomes" id="UP000235114"/>
    </source>
</evidence>
<dbReference type="Gene3D" id="1.10.10.60">
    <property type="entry name" value="Homeodomain-like"/>
    <property type="match status" value="1"/>
</dbReference>